<feature type="compositionally biased region" description="Low complexity" evidence="1">
    <location>
        <begin position="281"/>
        <end position="293"/>
    </location>
</feature>
<dbReference type="PANTHER" id="PTHR24422:SF27">
    <property type="entry name" value="PROTEIN-GLUTAMATE O-METHYLTRANSFERASE"/>
    <property type="match status" value="1"/>
</dbReference>
<dbReference type="PROSITE" id="PS50123">
    <property type="entry name" value="CHER"/>
    <property type="match status" value="1"/>
</dbReference>
<dbReference type="InterPro" id="IPR000780">
    <property type="entry name" value="CheR_MeTrfase"/>
</dbReference>
<protein>
    <submittedName>
        <fullName evidence="3">PAS domain-containing protein</fullName>
    </submittedName>
</protein>
<dbReference type="InterPro" id="IPR000014">
    <property type="entry name" value="PAS"/>
</dbReference>
<dbReference type="Pfam" id="PF13596">
    <property type="entry name" value="PAS_10"/>
    <property type="match status" value="1"/>
</dbReference>
<reference evidence="3" key="1">
    <citation type="submission" date="2020-07" db="EMBL/GenBank/DDBJ databases">
        <title>Huge and variable diversity of episymbiotic CPR bacteria and DPANN archaea in groundwater ecosystems.</title>
        <authorList>
            <person name="He C.Y."/>
            <person name="Keren R."/>
            <person name="Whittaker M."/>
            <person name="Farag I.F."/>
            <person name="Doudna J."/>
            <person name="Cate J.H.D."/>
            <person name="Banfield J.F."/>
        </authorList>
    </citation>
    <scope>NUCLEOTIDE SEQUENCE</scope>
    <source>
        <strain evidence="3">NC_groundwater_1664_Pr3_B-0.1um_52_9</strain>
    </source>
</reference>
<name>A0A9D6V4V7_9BACT</name>
<dbReference type="PANTHER" id="PTHR24422">
    <property type="entry name" value="CHEMOTAXIS PROTEIN METHYLTRANSFERASE"/>
    <property type="match status" value="1"/>
</dbReference>
<dbReference type="SUPFAM" id="SSF53335">
    <property type="entry name" value="S-adenosyl-L-methionine-dependent methyltransferases"/>
    <property type="match status" value="1"/>
</dbReference>
<dbReference type="InterPro" id="IPR035965">
    <property type="entry name" value="PAS-like_dom_sf"/>
</dbReference>
<dbReference type="InterPro" id="IPR013656">
    <property type="entry name" value="PAS_4"/>
</dbReference>
<dbReference type="AlphaFoldDB" id="A0A9D6V4V7"/>
<dbReference type="Pfam" id="PF08448">
    <property type="entry name" value="PAS_4"/>
    <property type="match status" value="1"/>
</dbReference>
<feature type="domain" description="CheR-type methyltransferase" evidence="2">
    <location>
        <begin position="1"/>
        <end position="64"/>
    </location>
</feature>
<accession>A0A9D6V4V7</accession>
<dbReference type="Gene3D" id="3.40.50.150">
    <property type="entry name" value="Vaccinia Virus protein VP39"/>
    <property type="match status" value="1"/>
</dbReference>
<evidence type="ECO:0000259" key="2">
    <source>
        <dbReference type="PROSITE" id="PS50123"/>
    </source>
</evidence>
<dbReference type="InterPro" id="IPR029063">
    <property type="entry name" value="SAM-dependent_MTases_sf"/>
</dbReference>
<dbReference type="Pfam" id="PF01739">
    <property type="entry name" value="CheR"/>
    <property type="match status" value="1"/>
</dbReference>
<feature type="region of interest" description="Disordered" evidence="1">
    <location>
        <begin position="273"/>
        <end position="296"/>
    </location>
</feature>
<dbReference type="InterPro" id="IPR050903">
    <property type="entry name" value="Bact_Chemotaxis_MeTrfase"/>
</dbReference>
<sequence length="570" mass="64622">NVISDPPFSKIDFISCRNLLIYLQPELQKKVLSLCHYALRKDGILFLGSSETIGDLTSLFAAFDRKWKIYTRRESWPGGRELPDLPAAALVQHIGGMPEPGFASPTRGHSYREVAEKIIMESYGPAGVVINDQGEILYVHGRTGKYLEIMSGEFRVDIRGMARECLRLELAGAIRQVLTQKKEIRLEKLKVRTNGETQLINLVVKPVQEPPTMAGLFVVLFEDVRTEKTQATKRKKTDTALEQTDPRVEELGRELKSTKEYLQATVEELQTANEEMKSTNEELQSSNEELQSTNEELETSKEELQSVNEELVTVNSELEQKIYQLSRTNSDMQNLLSSTDVGVIFLDIGLNIHRFTPAMTKFIKLIHSDIGRPVSDIVSNMDYENLSGDARQVLATLVPIEKEIRTKEDRWYSMRIMPYRTVDNIIDGIVVTFMDITALKLAENKIQAALRFSEGIVNGVKEPLIVLDSDLKVMSANRSFYSLFKIEPKDASGKFFHHLADRKWDIPELRDLLERILPEKKEVEAFPVSLDFQALGSRKMLLNARLIEGEDDAAPMILLTISEIADRKTS</sequence>
<evidence type="ECO:0000256" key="1">
    <source>
        <dbReference type="SAM" id="MobiDB-lite"/>
    </source>
</evidence>
<proteinExistence type="predicted"/>
<gene>
    <name evidence="3" type="ORF">HY912_20545</name>
</gene>
<dbReference type="Gene3D" id="3.30.450.20">
    <property type="entry name" value="PAS domain"/>
    <property type="match status" value="2"/>
</dbReference>
<evidence type="ECO:0000313" key="3">
    <source>
        <dbReference type="EMBL" id="MBI5251888.1"/>
    </source>
</evidence>
<dbReference type="PRINTS" id="PR00996">
    <property type="entry name" value="CHERMTFRASE"/>
</dbReference>
<dbReference type="Proteomes" id="UP000807825">
    <property type="component" value="Unassembled WGS sequence"/>
</dbReference>
<comment type="caution">
    <text evidence="3">The sequence shown here is derived from an EMBL/GenBank/DDBJ whole genome shotgun (WGS) entry which is preliminary data.</text>
</comment>
<dbReference type="SUPFAM" id="SSF55785">
    <property type="entry name" value="PYP-like sensor domain (PAS domain)"/>
    <property type="match status" value="2"/>
</dbReference>
<feature type="non-terminal residue" evidence="3">
    <location>
        <position position="1"/>
    </location>
</feature>
<dbReference type="CDD" id="cd00130">
    <property type="entry name" value="PAS"/>
    <property type="match status" value="1"/>
</dbReference>
<dbReference type="SMART" id="SM00091">
    <property type="entry name" value="PAS"/>
    <property type="match status" value="2"/>
</dbReference>
<evidence type="ECO:0000313" key="4">
    <source>
        <dbReference type="Proteomes" id="UP000807825"/>
    </source>
</evidence>
<organism evidence="3 4">
    <name type="scientific">Desulfomonile tiedjei</name>
    <dbReference type="NCBI Taxonomy" id="2358"/>
    <lineage>
        <taxon>Bacteria</taxon>
        <taxon>Pseudomonadati</taxon>
        <taxon>Thermodesulfobacteriota</taxon>
        <taxon>Desulfomonilia</taxon>
        <taxon>Desulfomonilales</taxon>
        <taxon>Desulfomonilaceae</taxon>
        <taxon>Desulfomonile</taxon>
    </lineage>
</organism>
<dbReference type="GO" id="GO:0008757">
    <property type="term" value="F:S-adenosylmethionine-dependent methyltransferase activity"/>
    <property type="evidence" value="ECO:0007669"/>
    <property type="project" value="InterPro"/>
</dbReference>
<dbReference type="InterPro" id="IPR022642">
    <property type="entry name" value="CheR_C"/>
</dbReference>
<dbReference type="EMBL" id="JACRDE010000538">
    <property type="protein sequence ID" value="MBI5251888.1"/>
    <property type="molecule type" value="Genomic_DNA"/>
</dbReference>